<evidence type="ECO:0000256" key="2">
    <source>
        <dbReference type="ARBA" id="ARBA00022692"/>
    </source>
</evidence>
<protein>
    <submittedName>
        <fullName evidence="7">CLUMA_CG004382, isoform A</fullName>
    </submittedName>
</protein>
<evidence type="ECO:0000313" key="7">
    <source>
        <dbReference type="EMBL" id="CRK90685.1"/>
    </source>
</evidence>
<feature type="transmembrane region" description="Helical" evidence="5">
    <location>
        <begin position="87"/>
        <end position="106"/>
    </location>
</feature>
<keyword evidence="3 5" id="KW-1133">Transmembrane helix</keyword>
<dbReference type="OrthoDB" id="1641132at2759"/>
<keyword evidence="2 5" id="KW-0812">Transmembrane</keyword>
<feature type="domain" description="TMEM205-like" evidence="6">
    <location>
        <begin position="129"/>
        <end position="228"/>
    </location>
</feature>
<dbReference type="PANTHER" id="PTHR23241">
    <property type="entry name" value="LATE EMBRYOGENESIS ABUNDANT PLANTS LEA-RELATED"/>
    <property type="match status" value="1"/>
</dbReference>
<evidence type="ECO:0000313" key="8">
    <source>
        <dbReference type="Proteomes" id="UP000183832"/>
    </source>
</evidence>
<keyword evidence="4 5" id="KW-0472">Membrane</keyword>
<comment type="subcellular location">
    <subcellularLocation>
        <location evidence="1">Membrane</location>
    </subcellularLocation>
</comment>
<evidence type="ECO:0000256" key="5">
    <source>
        <dbReference type="SAM" id="Phobius"/>
    </source>
</evidence>
<dbReference type="InterPro" id="IPR053009">
    <property type="entry name" value="Xanthocillin_Biosynth-Assoc"/>
</dbReference>
<name>A0A1J1HRN4_9DIPT</name>
<dbReference type="PANTHER" id="PTHR23241:SF102">
    <property type="entry name" value="LD23009P"/>
    <property type="match status" value="1"/>
</dbReference>
<evidence type="ECO:0000259" key="6">
    <source>
        <dbReference type="Pfam" id="PF13664"/>
    </source>
</evidence>
<keyword evidence="8" id="KW-1185">Reference proteome</keyword>
<accession>A0A1J1HRN4</accession>
<sequence>MCFSVNKEVSSYDESDSGARFYNKFHLDKFNENNCDSQEVDEKVYVSDFLALSTQYTRKFCQFLLAGSRRLKTSSSYKILTRTAQPAYFMTIAMVLFISSCIWPNLNEQEEGKSGKTRSLSMTLLYLTSVGTHFGAQIWMTFVSGLALYFSLPRHTFGMCQEILFPKYFLLNTILSTTTLISYPKISTNHNDPQVMVQVINLLICVLIEMTIYLFLTPPLLDLMRAKYQFEEKLGNGQEIGYEKEVVGIKCPKYQTIHKSFRKAHIKCAIGNVIAICCSFVHIYYLASKITIL</sequence>
<evidence type="ECO:0000256" key="1">
    <source>
        <dbReference type="ARBA" id="ARBA00004370"/>
    </source>
</evidence>
<organism evidence="7 8">
    <name type="scientific">Clunio marinus</name>
    <dbReference type="NCBI Taxonomy" id="568069"/>
    <lineage>
        <taxon>Eukaryota</taxon>
        <taxon>Metazoa</taxon>
        <taxon>Ecdysozoa</taxon>
        <taxon>Arthropoda</taxon>
        <taxon>Hexapoda</taxon>
        <taxon>Insecta</taxon>
        <taxon>Pterygota</taxon>
        <taxon>Neoptera</taxon>
        <taxon>Endopterygota</taxon>
        <taxon>Diptera</taxon>
        <taxon>Nematocera</taxon>
        <taxon>Chironomoidea</taxon>
        <taxon>Chironomidae</taxon>
        <taxon>Clunio</taxon>
    </lineage>
</organism>
<gene>
    <name evidence="7" type="ORF">CLUMA_CG004382</name>
</gene>
<feature type="transmembrane region" description="Helical" evidence="5">
    <location>
        <begin position="269"/>
        <end position="287"/>
    </location>
</feature>
<dbReference type="EMBL" id="CVRI01000020">
    <property type="protein sequence ID" value="CRK90685.1"/>
    <property type="molecule type" value="Genomic_DNA"/>
</dbReference>
<dbReference type="GO" id="GO:0016020">
    <property type="term" value="C:membrane"/>
    <property type="evidence" value="ECO:0007669"/>
    <property type="project" value="UniProtKB-SubCell"/>
</dbReference>
<feature type="transmembrane region" description="Helical" evidence="5">
    <location>
        <begin position="164"/>
        <end position="183"/>
    </location>
</feature>
<reference evidence="7 8" key="1">
    <citation type="submission" date="2015-04" db="EMBL/GenBank/DDBJ databases">
        <authorList>
            <person name="Syromyatnikov M.Y."/>
            <person name="Popov V.N."/>
        </authorList>
    </citation>
    <scope>NUCLEOTIDE SEQUENCE [LARGE SCALE GENOMIC DNA]</scope>
</reference>
<dbReference type="Pfam" id="PF13664">
    <property type="entry name" value="DUF4149"/>
    <property type="match status" value="1"/>
</dbReference>
<evidence type="ECO:0000256" key="3">
    <source>
        <dbReference type="ARBA" id="ARBA00022989"/>
    </source>
</evidence>
<feature type="transmembrane region" description="Helical" evidence="5">
    <location>
        <begin position="195"/>
        <end position="216"/>
    </location>
</feature>
<dbReference type="Proteomes" id="UP000183832">
    <property type="component" value="Unassembled WGS sequence"/>
</dbReference>
<feature type="transmembrane region" description="Helical" evidence="5">
    <location>
        <begin position="126"/>
        <end position="152"/>
    </location>
</feature>
<dbReference type="AlphaFoldDB" id="A0A1J1HRN4"/>
<proteinExistence type="predicted"/>
<dbReference type="InterPro" id="IPR025423">
    <property type="entry name" value="TMEM205-like"/>
</dbReference>
<evidence type="ECO:0000256" key="4">
    <source>
        <dbReference type="ARBA" id="ARBA00023136"/>
    </source>
</evidence>